<dbReference type="EMBL" id="PDUD01000028">
    <property type="protein sequence ID" value="PHN03878.1"/>
    <property type="molecule type" value="Genomic_DNA"/>
</dbReference>
<evidence type="ECO:0000313" key="1">
    <source>
        <dbReference type="EMBL" id="PHN03878.1"/>
    </source>
</evidence>
<protein>
    <submittedName>
        <fullName evidence="1">Uncharacterized protein</fullName>
    </submittedName>
</protein>
<comment type="caution">
    <text evidence="1">The sequence shown here is derived from an EMBL/GenBank/DDBJ whole genome shotgun (WGS) entry which is preliminary data.</text>
</comment>
<dbReference type="RefSeq" id="WP_099152591.1">
    <property type="nucleotide sequence ID" value="NZ_PDUD01000028.1"/>
</dbReference>
<sequence length="80" mass="9133">MTYIAGFKNKDSVFIVGDSSITYLNKRTFKRKRTTIGQKVIELSGQFTHEECLKIYNIENKLILGFAGQVEVALNFIQTL</sequence>
<keyword evidence="2" id="KW-1185">Reference proteome</keyword>
<accession>A0A2D0N660</accession>
<reference evidence="1 2" key="1">
    <citation type="submission" date="2017-10" db="EMBL/GenBank/DDBJ databases">
        <title>The draft genome sequence of Lewinella nigricans NBRC 102662.</title>
        <authorList>
            <person name="Wang K."/>
        </authorList>
    </citation>
    <scope>NUCLEOTIDE SEQUENCE [LARGE SCALE GENOMIC DNA]</scope>
    <source>
        <strain evidence="1 2">NBRC 102662</strain>
    </source>
</reference>
<proteinExistence type="predicted"/>
<organism evidence="1 2">
    <name type="scientific">Flavilitoribacter nigricans (strain ATCC 23147 / DSM 23189 / NBRC 102662 / NCIMB 1420 / SS-2)</name>
    <name type="common">Lewinella nigricans</name>
    <dbReference type="NCBI Taxonomy" id="1122177"/>
    <lineage>
        <taxon>Bacteria</taxon>
        <taxon>Pseudomonadati</taxon>
        <taxon>Bacteroidota</taxon>
        <taxon>Saprospiria</taxon>
        <taxon>Saprospirales</taxon>
        <taxon>Lewinellaceae</taxon>
        <taxon>Flavilitoribacter</taxon>
    </lineage>
</organism>
<dbReference type="AlphaFoldDB" id="A0A2D0N660"/>
<dbReference type="Proteomes" id="UP000223913">
    <property type="component" value="Unassembled WGS sequence"/>
</dbReference>
<evidence type="ECO:0000313" key="2">
    <source>
        <dbReference type="Proteomes" id="UP000223913"/>
    </source>
</evidence>
<dbReference type="OrthoDB" id="977429at2"/>
<name>A0A2D0N660_FLAN2</name>
<gene>
    <name evidence="1" type="ORF">CRP01_23675</name>
</gene>